<feature type="compositionally biased region" description="Low complexity" evidence="7">
    <location>
        <begin position="60"/>
        <end position="74"/>
    </location>
</feature>
<dbReference type="InterPro" id="IPR037607">
    <property type="entry name" value="DGK"/>
</dbReference>
<feature type="region of interest" description="Disordered" evidence="7">
    <location>
        <begin position="407"/>
        <end position="429"/>
    </location>
</feature>
<evidence type="ECO:0000259" key="8">
    <source>
        <dbReference type="PROSITE" id="PS50146"/>
    </source>
</evidence>
<dbReference type="Gene3D" id="3.40.50.10330">
    <property type="entry name" value="Probable inorganic polyphosphate/atp-NAD kinase, domain 1"/>
    <property type="match status" value="1"/>
</dbReference>
<dbReference type="GO" id="GO:0007200">
    <property type="term" value="P:phospholipase C-activating G protein-coupled receptor signaling pathway"/>
    <property type="evidence" value="ECO:0007669"/>
    <property type="project" value="InterPro"/>
</dbReference>
<keyword evidence="3" id="KW-0808">Transferase</keyword>
<dbReference type="InterPro" id="IPR016064">
    <property type="entry name" value="NAD/diacylglycerol_kinase_sf"/>
</dbReference>
<dbReference type="GO" id="GO:0004143">
    <property type="term" value="F:ATP-dependent diacylglycerol kinase activity"/>
    <property type="evidence" value="ECO:0007669"/>
    <property type="project" value="UniProtKB-EC"/>
</dbReference>
<evidence type="ECO:0000256" key="4">
    <source>
        <dbReference type="ARBA" id="ARBA00022741"/>
    </source>
</evidence>
<feature type="compositionally biased region" description="Basic and acidic residues" evidence="7">
    <location>
        <begin position="407"/>
        <end position="420"/>
    </location>
</feature>
<keyword evidence="5" id="KW-0418">Kinase</keyword>
<dbReference type="InterPro" id="IPR017438">
    <property type="entry name" value="ATP-NAD_kinase_N"/>
</dbReference>
<feature type="compositionally biased region" description="Basic and acidic residues" evidence="7">
    <location>
        <begin position="35"/>
        <end position="50"/>
    </location>
</feature>
<feature type="domain" description="DAGKc" evidence="8">
    <location>
        <begin position="150"/>
        <end position="310"/>
    </location>
</feature>
<evidence type="ECO:0000256" key="3">
    <source>
        <dbReference type="ARBA" id="ARBA00022679"/>
    </source>
</evidence>
<protein>
    <recommendedName>
        <fullName evidence="2">diacylglycerol kinase (ATP)</fullName>
        <ecNumber evidence="2">2.7.1.107</ecNumber>
    </recommendedName>
</protein>
<reference evidence="9" key="1">
    <citation type="submission" date="2020-05" db="EMBL/GenBank/DDBJ databases">
        <title>Phylogenomic resolution of chytrid fungi.</title>
        <authorList>
            <person name="Stajich J.E."/>
            <person name="Amses K."/>
            <person name="Simmons R."/>
            <person name="Seto K."/>
            <person name="Myers J."/>
            <person name="Bonds A."/>
            <person name="Quandt C.A."/>
            <person name="Barry K."/>
            <person name="Liu P."/>
            <person name="Grigoriev I."/>
            <person name="Longcore J.E."/>
            <person name="James T.Y."/>
        </authorList>
    </citation>
    <scope>NUCLEOTIDE SEQUENCE</scope>
    <source>
        <strain evidence="9">JEL0379</strain>
    </source>
</reference>
<dbReference type="EC" id="2.7.1.107" evidence="2"/>
<dbReference type="PANTHER" id="PTHR11255">
    <property type="entry name" value="DIACYLGLYCEROL KINASE"/>
    <property type="match status" value="1"/>
</dbReference>
<organism evidence="9 10">
    <name type="scientific">Geranomyces variabilis</name>
    <dbReference type="NCBI Taxonomy" id="109894"/>
    <lineage>
        <taxon>Eukaryota</taxon>
        <taxon>Fungi</taxon>
        <taxon>Fungi incertae sedis</taxon>
        <taxon>Chytridiomycota</taxon>
        <taxon>Chytridiomycota incertae sedis</taxon>
        <taxon>Chytridiomycetes</taxon>
        <taxon>Spizellomycetales</taxon>
        <taxon>Powellomycetaceae</taxon>
        <taxon>Geranomyces</taxon>
    </lineage>
</organism>
<evidence type="ECO:0000256" key="5">
    <source>
        <dbReference type="ARBA" id="ARBA00022777"/>
    </source>
</evidence>
<dbReference type="InterPro" id="IPR001206">
    <property type="entry name" value="Diacylglycerol_kinase_cat_dom"/>
</dbReference>
<evidence type="ECO:0000313" key="9">
    <source>
        <dbReference type="EMBL" id="KAJ3174485.1"/>
    </source>
</evidence>
<proteinExistence type="inferred from homology"/>
<dbReference type="EMBL" id="JADGJQ010000065">
    <property type="protein sequence ID" value="KAJ3174485.1"/>
    <property type="molecule type" value="Genomic_DNA"/>
</dbReference>
<gene>
    <name evidence="9" type="ORF">HDU87_007178</name>
</gene>
<dbReference type="PANTHER" id="PTHR11255:SF121">
    <property type="entry name" value="DIACYLGLYCEROL KINASE (ATP)"/>
    <property type="match status" value="1"/>
</dbReference>
<feature type="compositionally biased region" description="Basic and acidic residues" evidence="7">
    <location>
        <begin position="77"/>
        <end position="88"/>
    </location>
</feature>
<evidence type="ECO:0000256" key="2">
    <source>
        <dbReference type="ARBA" id="ARBA00012133"/>
    </source>
</evidence>
<dbReference type="PROSITE" id="PS50146">
    <property type="entry name" value="DAGK"/>
    <property type="match status" value="1"/>
</dbReference>
<evidence type="ECO:0000256" key="6">
    <source>
        <dbReference type="ARBA" id="ARBA00022840"/>
    </source>
</evidence>
<keyword evidence="10" id="KW-1185">Reference proteome</keyword>
<evidence type="ECO:0000256" key="1">
    <source>
        <dbReference type="ARBA" id="ARBA00009280"/>
    </source>
</evidence>
<dbReference type="GO" id="GO:0016020">
    <property type="term" value="C:membrane"/>
    <property type="evidence" value="ECO:0007669"/>
    <property type="project" value="TreeGrafter"/>
</dbReference>
<dbReference type="Pfam" id="PF00609">
    <property type="entry name" value="DAGK_acc"/>
    <property type="match status" value="1"/>
</dbReference>
<keyword evidence="4" id="KW-0547">Nucleotide-binding</keyword>
<evidence type="ECO:0000256" key="7">
    <source>
        <dbReference type="SAM" id="MobiDB-lite"/>
    </source>
</evidence>
<sequence length="624" mass="69026">MSAADPGQLPNMPTDTSPDYKPPVVVPVPENDPLITRDHRKSIGDVRELPTVDAPVSKRTAAAGPTTTAGLPTPRMSADEQNDKERQKAAAAALRKASYDSNTNKLPTTVRGPSGEFFHGEAVRQILHPAAPSTTSLHHQFKNPQDLIIVPTCFVFIFVNPNSGPRQGASLLDLDIYGFRLRSQPEVQVMIVNLMDVDDRNKGLRYFQAMQETDRIDIQRLHVWSAGGDGTFMWVLEELMGIKADLHDPRLSFSTIPFGTGNDLSQVMGWGRSIVGDPAGDHMHRLDKIIQSRLNGQKARLDIWEIEVETNEGGFVQKAAKPKSPSAHKQTHLLRKMSNYSSLGVQGFVGVGFEPKRHHSRMMNVLEYARQSTLLVLRGIPHVNTYAENLEWKGQQIVTNDRLAKMTRPESNRDVKAKEKGKTRKHRQRQAVEVVVQNIPGMWGRHVDMWGEARMAPSVVLQPEGPTDCKNWTPNMANDGKLEVFAISSAFSYLRKQLGKWGRKTLSRIGQFPDELRINLIHGAETALMVDGEFYKLSNCKSITWKLLIQVTVMGPDMEHSRMVRDSKEFFDAQKAAASPGAGASRVAADSSAGAVPVTTDLGLGDNGISQAKKNEAEISVTSL</sequence>
<comment type="caution">
    <text evidence="9">The sequence shown here is derived from an EMBL/GenBank/DDBJ whole genome shotgun (WGS) entry which is preliminary data.</text>
</comment>
<accession>A0AAD5TFZ3</accession>
<dbReference type="SMART" id="SM00046">
    <property type="entry name" value="DAGKc"/>
    <property type="match status" value="1"/>
</dbReference>
<name>A0AAD5TFZ3_9FUNG</name>
<dbReference type="AlphaFoldDB" id="A0AAD5TFZ3"/>
<dbReference type="GO" id="GO:0005524">
    <property type="term" value="F:ATP binding"/>
    <property type="evidence" value="ECO:0007669"/>
    <property type="project" value="UniProtKB-KW"/>
</dbReference>
<dbReference type="InterPro" id="IPR000756">
    <property type="entry name" value="Diacylglycerol_kin_accessory"/>
</dbReference>
<comment type="similarity">
    <text evidence="1">Belongs to the eukaryotic diacylglycerol kinase family.</text>
</comment>
<evidence type="ECO:0000313" key="10">
    <source>
        <dbReference type="Proteomes" id="UP001212152"/>
    </source>
</evidence>
<keyword evidence="6" id="KW-0067">ATP-binding</keyword>
<feature type="region of interest" description="Disordered" evidence="7">
    <location>
        <begin position="1"/>
        <end position="108"/>
    </location>
</feature>
<dbReference type="SUPFAM" id="SSF111331">
    <property type="entry name" value="NAD kinase/diacylglycerol kinase-like"/>
    <property type="match status" value="1"/>
</dbReference>
<dbReference type="Pfam" id="PF00781">
    <property type="entry name" value="DAGK_cat"/>
    <property type="match status" value="1"/>
</dbReference>
<dbReference type="Proteomes" id="UP001212152">
    <property type="component" value="Unassembled WGS sequence"/>
</dbReference>